<evidence type="ECO:0000259" key="7">
    <source>
        <dbReference type="Pfam" id="PF00155"/>
    </source>
</evidence>
<dbReference type="Gene3D" id="3.40.640.10">
    <property type="entry name" value="Type I PLP-dependent aspartate aminotransferase-like (Major domain)"/>
    <property type="match status" value="1"/>
</dbReference>
<comment type="function">
    <text evidence="6">Aminotransferase that catalyzes the conversion of aromatic amino acids and 2-oxoglutarate into corresponding aromatic oxo acids and L-glutamate.</text>
</comment>
<evidence type="ECO:0000256" key="2">
    <source>
        <dbReference type="ARBA" id="ARBA00011738"/>
    </source>
</evidence>
<evidence type="ECO:0000313" key="8">
    <source>
        <dbReference type="EMBL" id="MCP2332790.1"/>
    </source>
</evidence>
<dbReference type="GO" id="GO:0008483">
    <property type="term" value="F:transaminase activity"/>
    <property type="evidence" value="ECO:0007669"/>
    <property type="project" value="UniProtKB-KW"/>
</dbReference>
<dbReference type="InterPro" id="IPR015421">
    <property type="entry name" value="PyrdxlP-dep_Trfase_major"/>
</dbReference>
<dbReference type="NCBIfam" id="TIGR01141">
    <property type="entry name" value="hisC"/>
    <property type="match status" value="1"/>
</dbReference>
<dbReference type="PANTHER" id="PTHR43643">
    <property type="entry name" value="HISTIDINOL-PHOSPHATE AMINOTRANSFERASE 2"/>
    <property type="match status" value="1"/>
</dbReference>
<dbReference type="InterPro" id="IPR024892">
    <property type="entry name" value="ArAT"/>
</dbReference>
<keyword evidence="5 6" id="KW-0663">Pyridoxal phosphate</keyword>
<name>A0ABT1JJW1_ACTCY</name>
<evidence type="ECO:0000313" key="9">
    <source>
        <dbReference type="Proteomes" id="UP000791080"/>
    </source>
</evidence>
<dbReference type="InterPro" id="IPR015422">
    <property type="entry name" value="PyrdxlP-dep_Trfase_small"/>
</dbReference>
<keyword evidence="3 6" id="KW-0032">Aminotransferase</keyword>
<dbReference type="InterPro" id="IPR001917">
    <property type="entry name" value="Aminotrans_II_pyridoxalP_BS"/>
</dbReference>
<evidence type="ECO:0000256" key="4">
    <source>
        <dbReference type="ARBA" id="ARBA00022679"/>
    </source>
</evidence>
<evidence type="ECO:0000256" key="3">
    <source>
        <dbReference type="ARBA" id="ARBA00022576"/>
    </source>
</evidence>
<comment type="subunit">
    <text evidence="2 6">Homodimer.</text>
</comment>
<dbReference type="RefSeq" id="WP_026417702.1">
    <property type="nucleotide sequence ID" value="NZ_AUBJ02000001.1"/>
</dbReference>
<dbReference type="PANTHER" id="PTHR43643:SF3">
    <property type="entry name" value="HISTIDINOL-PHOSPHATE AMINOTRANSFERASE"/>
    <property type="match status" value="1"/>
</dbReference>
<dbReference type="Proteomes" id="UP000791080">
    <property type="component" value="Unassembled WGS sequence"/>
</dbReference>
<evidence type="ECO:0000256" key="5">
    <source>
        <dbReference type="ARBA" id="ARBA00022898"/>
    </source>
</evidence>
<evidence type="ECO:0000256" key="1">
    <source>
        <dbReference type="ARBA" id="ARBA00001933"/>
    </source>
</evidence>
<dbReference type="InterPro" id="IPR015424">
    <property type="entry name" value="PyrdxlP-dep_Trfase"/>
</dbReference>
<comment type="cofactor">
    <cofactor evidence="1 6">
        <name>pyridoxal 5'-phosphate</name>
        <dbReference type="ChEBI" id="CHEBI:597326"/>
    </cofactor>
</comment>
<gene>
    <name evidence="6" type="primary">pat</name>
    <name evidence="8" type="ORF">G443_003060</name>
</gene>
<accession>A0ABT1JJW1</accession>
<comment type="catalytic activity">
    <reaction evidence="6">
        <text>an aromatic L-alpha-amino acid + 2-oxoglutarate = an aromatic oxo-acid + L-glutamate</text>
        <dbReference type="Rhea" id="RHEA:17533"/>
        <dbReference type="ChEBI" id="CHEBI:16810"/>
        <dbReference type="ChEBI" id="CHEBI:29985"/>
        <dbReference type="ChEBI" id="CHEBI:73309"/>
        <dbReference type="ChEBI" id="CHEBI:84824"/>
        <dbReference type="EC" id="2.6.1.57"/>
    </reaction>
</comment>
<dbReference type="HAMAP" id="MF_01023">
    <property type="entry name" value="HisC_aminotrans_2"/>
    <property type="match status" value="1"/>
</dbReference>
<dbReference type="EMBL" id="AUBJ02000001">
    <property type="protein sequence ID" value="MCP2332790.1"/>
    <property type="molecule type" value="Genomic_DNA"/>
</dbReference>
<dbReference type="NCBIfam" id="NF002878">
    <property type="entry name" value="PRK03321.1"/>
    <property type="match status" value="1"/>
</dbReference>
<organism evidence="8 9">
    <name type="scientific">Actinoalloteichus caeruleus DSM 43889</name>
    <dbReference type="NCBI Taxonomy" id="1120930"/>
    <lineage>
        <taxon>Bacteria</taxon>
        <taxon>Bacillati</taxon>
        <taxon>Actinomycetota</taxon>
        <taxon>Actinomycetes</taxon>
        <taxon>Pseudonocardiales</taxon>
        <taxon>Pseudonocardiaceae</taxon>
        <taxon>Actinoalloteichus</taxon>
        <taxon>Actinoalloteichus cyanogriseus</taxon>
    </lineage>
</organism>
<feature type="modified residue" description="N6-(pyridoxal phosphate)lysine" evidence="6">
    <location>
        <position position="221"/>
    </location>
</feature>
<dbReference type="CDD" id="cd00609">
    <property type="entry name" value="AAT_like"/>
    <property type="match status" value="1"/>
</dbReference>
<dbReference type="Pfam" id="PF00155">
    <property type="entry name" value="Aminotran_1_2"/>
    <property type="match status" value="1"/>
</dbReference>
<evidence type="ECO:0000256" key="6">
    <source>
        <dbReference type="HAMAP-Rule" id="MF_01513"/>
    </source>
</evidence>
<dbReference type="EC" id="2.6.1.57" evidence="6"/>
<reference evidence="8 9" key="1">
    <citation type="submission" date="2022-06" db="EMBL/GenBank/DDBJ databases">
        <title>Genomic Encyclopedia of Type Strains, Phase I: the one thousand microbial genomes (KMG-I) project.</title>
        <authorList>
            <person name="Kyrpides N."/>
        </authorList>
    </citation>
    <scope>NUCLEOTIDE SEQUENCE [LARGE SCALE GENOMIC DNA]</scope>
    <source>
        <strain evidence="8 9">DSM 43889</strain>
    </source>
</reference>
<proteinExistence type="inferred from homology"/>
<keyword evidence="9" id="KW-1185">Reference proteome</keyword>
<dbReference type="InterPro" id="IPR004839">
    <property type="entry name" value="Aminotransferase_I/II_large"/>
</dbReference>
<dbReference type="SUPFAM" id="SSF53383">
    <property type="entry name" value="PLP-dependent transferases"/>
    <property type="match status" value="1"/>
</dbReference>
<dbReference type="InterPro" id="IPR050106">
    <property type="entry name" value="HistidinolP_aminotransfase"/>
</dbReference>
<dbReference type="PROSITE" id="PS00599">
    <property type="entry name" value="AA_TRANSFER_CLASS_2"/>
    <property type="match status" value="1"/>
</dbReference>
<protein>
    <recommendedName>
        <fullName evidence="6">Aromatic amino acid aminotransferase</fullName>
        <shortName evidence="6">ArAT</shortName>
        <ecNumber evidence="6">2.6.1.57</ecNumber>
    </recommendedName>
</protein>
<comment type="caution">
    <text evidence="8">The sequence shown here is derived from an EMBL/GenBank/DDBJ whole genome shotgun (WGS) entry which is preliminary data.</text>
</comment>
<dbReference type="InterPro" id="IPR005861">
    <property type="entry name" value="HisP_aminotrans"/>
</dbReference>
<keyword evidence="4 6" id="KW-0808">Transferase</keyword>
<comment type="similarity">
    <text evidence="6">Belongs to the class-II pyridoxal-phosphate-dependent aminotransferase family.</text>
</comment>
<feature type="domain" description="Aminotransferase class I/classII large" evidence="7">
    <location>
        <begin position="25"/>
        <end position="346"/>
    </location>
</feature>
<dbReference type="Gene3D" id="3.90.1150.10">
    <property type="entry name" value="Aspartate Aminotransferase, domain 1"/>
    <property type="match status" value="1"/>
</dbReference>
<sequence length="356" mass="38751">MTVRTRADLADLPNYVPGRSVPGAVKLASNEVPGGPLPSVIEAIASASTQVNRYPDSGASLLVDTLSRHLDVEADHLAIGCGSVSLCQQLVQATCQDGDEVVFPWRSFEAYPIIVQVVGARQVRVPLTESHRLNLAALAQAITPATRLVFLCNPNNPTGTPLGREEIEDFLDRVPEHVLVVLDEAYREFVTDPGIPDGIEVARRRFEAGRDNVAVLRTFSKAYGLAGLRVGYCYATPSVAQALRKVYLPFSVNAVAQAAAVASLEARDELLVRCAEISRERERVRDGLLDLGYEIPPSQANFVWLPLGEDTAAFTEHCLDHKIIVRGFPGEGVRVTIGDREENDLFLVAATSYLEH</sequence>
<dbReference type="HAMAP" id="MF_01513">
    <property type="entry name" value="Phe_aminotrans_2"/>
    <property type="match status" value="1"/>
</dbReference>